<reference evidence="1 2" key="1">
    <citation type="submission" date="2021-04" db="EMBL/GenBank/DDBJ databases">
        <authorList>
            <person name="Bliznina A."/>
        </authorList>
    </citation>
    <scope>NUCLEOTIDE SEQUENCE [LARGE SCALE GENOMIC DNA]</scope>
</reference>
<dbReference type="EMBL" id="OU015568">
    <property type="protein sequence ID" value="CAG5088255.1"/>
    <property type="molecule type" value="Genomic_DNA"/>
</dbReference>
<evidence type="ECO:0000313" key="1">
    <source>
        <dbReference type="EMBL" id="CAG5088255.1"/>
    </source>
</evidence>
<protein>
    <submittedName>
        <fullName evidence="1">Oidioi.mRNA.OKI2018_I69.PAR.g11789.t1.cds</fullName>
    </submittedName>
</protein>
<accession>A0ABN7S0B7</accession>
<proteinExistence type="predicted"/>
<sequence length="131" mass="15117">MAPRRENEKTVKFARGSIRESRKMSIFRIPENMRKANEEFQREKNKPIISSSSSRKFFAKDDETRRKSSTFSIASSYIIDLLTGPTAETLPDSIQHQMRRISLHGKVVNVRPLGSSALRIQRLQDTGFKFD</sequence>
<organism evidence="1 2">
    <name type="scientific">Oikopleura dioica</name>
    <name type="common">Tunicate</name>
    <dbReference type="NCBI Taxonomy" id="34765"/>
    <lineage>
        <taxon>Eukaryota</taxon>
        <taxon>Metazoa</taxon>
        <taxon>Chordata</taxon>
        <taxon>Tunicata</taxon>
        <taxon>Appendicularia</taxon>
        <taxon>Copelata</taxon>
        <taxon>Oikopleuridae</taxon>
        <taxon>Oikopleura</taxon>
    </lineage>
</organism>
<dbReference type="Proteomes" id="UP001158576">
    <property type="component" value="Chromosome PAR"/>
</dbReference>
<keyword evidence="2" id="KW-1185">Reference proteome</keyword>
<gene>
    <name evidence="1" type="ORF">OKIOD_LOCUS3347</name>
</gene>
<name>A0ABN7S0B7_OIKDI</name>
<evidence type="ECO:0000313" key="2">
    <source>
        <dbReference type="Proteomes" id="UP001158576"/>
    </source>
</evidence>